<dbReference type="OrthoDB" id="213240at2"/>
<feature type="region of interest" description="Disordered" evidence="1">
    <location>
        <begin position="347"/>
        <end position="382"/>
    </location>
</feature>
<feature type="transmembrane region" description="Helical" evidence="2">
    <location>
        <begin position="57"/>
        <end position="77"/>
    </location>
</feature>
<evidence type="ECO:0000313" key="3">
    <source>
        <dbReference type="EMBL" id="TWT31508.1"/>
    </source>
</evidence>
<feature type="transmembrane region" description="Helical" evidence="2">
    <location>
        <begin position="320"/>
        <end position="340"/>
    </location>
</feature>
<feature type="transmembrane region" description="Helical" evidence="2">
    <location>
        <begin position="288"/>
        <end position="313"/>
    </location>
</feature>
<keyword evidence="2" id="KW-0812">Transmembrane</keyword>
<feature type="compositionally biased region" description="Gly residues" evidence="1">
    <location>
        <begin position="347"/>
        <end position="367"/>
    </location>
</feature>
<proteinExistence type="predicted"/>
<accession>A0A5C5UZF7</accession>
<reference evidence="3 4" key="1">
    <citation type="submission" date="2019-02" db="EMBL/GenBank/DDBJ databases">
        <title>Deep-cultivation of Planctomycetes and their phenomic and genomic characterization uncovers novel biology.</title>
        <authorList>
            <person name="Wiegand S."/>
            <person name="Jogler M."/>
            <person name="Boedeker C."/>
            <person name="Pinto D."/>
            <person name="Vollmers J."/>
            <person name="Rivas-Marin E."/>
            <person name="Kohn T."/>
            <person name="Peeters S.H."/>
            <person name="Heuer A."/>
            <person name="Rast P."/>
            <person name="Oberbeckmann S."/>
            <person name="Bunk B."/>
            <person name="Jeske O."/>
            <person name="Meyerdierks A."/>
            <person name="Storesund J.E."/>
            <person name="Kallscheuer N."/>
            <person name="Luecker S."/>
            <person name="Lage O.M."/>
            <person name="Pohl T."/>
            <person name="Merkel B.J."/>
            <person name="Hornburger P."/>
            <person name="Mueller R.-W."/>
            <person name="Bruemmer F."/>
            <person name="Labrenz M."/>
            <person name="Spormann A.M."/>
            <person name="Op Den Camp H."/>
            <person name="Overmann J."/>
            <person name="Amann R."/>
            <person name="Jetten M.S.M."/>
            <person name="Mascher T."/>
            <person name="Medema M.H."/>
            <person name="Devos D.P."/>
            <person name="Kaster A.-K."/>
            <person name="Ovreas L."/>
            <person name="Rohde M."/>
            <person name="Galperin M.Y."/>
            <person name="Jogler C."/>
        </authorList>
    </citation>
    <scope>NUCLEOTIDE SEQUENCE [LARGE SCALE GENOMIC DNA]</scope>
    <source>
        <strain evidence="3 4">Enr8</strain>
    </source>
</reference>
<evidence type="ECO:0000256" key="2">
    <source>
        <dbReference type="SAM" id="Phobius"/>
    </source>
</evidence>
<feature type="compositionally biased region" description="Low complexity" evidence="1">
    <location>
        <begin position="368"/>
        <end position="382"/>
    </location>
</feature>
<dbReference type="EMBL" id="SJPF01000004">
    <property type="protein sequence ID" value="TWT31508.1"/>
    <property type="molecule type" value="Genomic_DNA"/>
</dbReference>
<dbReference type="Pfam" id="PF03929">
    <property type="entry name" value="PepSY_TM"/>
    <property type="match status" value="1"/>
</dbReference>
<dbReference type="InterPro" id="IPR005625">
    <property type="entry name" value="PepSY-ass_TM"/>
</dbReference>
<gene>
    <name evidence="3" type="ORF">Enr8_34300</name>
</gene>
<comment type="caution">
    <text evidence="3">The sequence shown here is derived from an EMBL/GenBank/DDBJ whole genome shotgun (WGS) entry which is preliminary data.</text>
</comment>
<keyword evidence="2" id="KW-0472">Membrane</keyword>
<organism evidence="3 4">
    <name type="scientific">Blastopirellula retiformator</name>
    <dbReference type="NCBI Taxonomy" id="2527970"/>
    <lineage>
        <taxon>Bacteria</taxon>
        <taxon>Pseudomonadati</taxon>
        <taxon>Planctomycetota</taxon>
        <taxon>Planctomycetia</taxon>
        <taxon>Pirellulales</taxon>
        <taxon>Pirellulaceae</taxon>
        <taxon>Blastopirellula</taxon>
    </lineage>
</organism>
<dbReference type="PANTHER" id="PTHR40115:SF1">
    <property type="entry name" value="INNER MEMBRANE PROTEIN WITH PEPSY TM HELIX"/>
    <property type="match status" value="1"/>
</dbReference>
<name>A0A5C5UZF7_9BACT</name>
<protein>
    <recommendedName>
        <fullName evidence="5">PepSY-associated TM helix</fullName>
    </recommendedName>
</protein>
<dbReference type="Proteomes" id="UP000318878">
    <property type="component" value="Unassembled WGS sequence"/>
</dbReference>
<dbReference type="AlphaFoldDB" id="A0A5C5UZF7"/>
<keyword evidence="4" id="KW-1185">Reference proteome</keyword>
<evidence type="ECO:0000256" key="1">
    <source>
        <dbReference type="SAM" id="MobiDB-lite"/>
    </source>
</evidence>
<dbReference type="RefSeq" id="WP_146433679.1">
    <property type="nucleotide sequence ID" value="NZ_SJPF01000004.1"/>
</dbReference>
<keyword evidence="2" id="KW-1133">Transmembrane helix</keyword>
<sequence length="382" mass="40796">MSTTESSSAAATSDNTQAILAKARASAQPSDKPTPKSKSFASRAWGEALKLIRRIHLYSGIFMLPWVLLYGFTGWFFNHPGYFTGDQVQSFQAAEVADGQLASLPKADVMAAQIVEELNVESFLVDGPEIKLTDSRPAEFSGFLTFNVAADGANHSVSIDPVSGAGEVRTNFITPEIEESADTPPTNPLQDVRSVTIRDNALTKAQDATPQVLTDLGLASGSAIAGRRSPSLVFSAEVDGVPTIVTCNLGNGGVTALREDSRPSIETKSFLQRLHLARSYSPHWNVRWFWAAMVDLMFLSMVFWGISGVLMWWQIKRTRLWGTGFLVASVVCATLLMVGMHDSLTTGGGRGGRGGGGSGRPAGGGGRAEAVQVEVDEVATAR</sequence>
<dbReference type="InterPro" id="IPR032307">
    <property type="entry name" value="PepSY_TM-like_2"/>
</dbReference>
<evidence type="ECO:0000313" key="4">
    <source>
        <dbReference type="Proteomes" id="UP000318878"/>
    </source>
</evidence>
<evidence type="ECO:0008006" key="5">
    <source>
        <dbReference type="Google" id="ProtNLM"/>
    </source>
</evidence>
<dbReference type="PANTHER" id="PTHR40115">
    <property type="entry name" value="INNER MEMBRANE PROTEIN WITH PEPSY TM HELIX"/>
    <property type="match status" value="1"/>
</dbReference>